<dbReference type="InterPro" id="IPR011990">
    <property type="entry name" value="TPR-like_helical_dom_sf"/>
</dbReference>
<proteinExistence type="predicted"/>
<dbReference type="GO" id="GO:0005524">
    <property type="term" value="F:ATP binding"/>
    <property type="evidence" value="ECO:0007669"/>
    <property type="project" value="UniProtKB-KW"/>
</dbReference>
<evidence type="ECO:0000259" key="2">
    <source>
        <dbReference type="PROSITE" id="PS50011"/>
    </source>
</evidence>
<feature type="compositionally biased region" description="Basic and acidic residues" evidence="1">
    <location>
        <begin position="1192"/>
        <end position="1215"/>
    </location>
</feature>
<dbReference type="OrthoDB" id="2437673at2759"/>
<feature type="compositionally biased region" description="Basic and acidic residues" evidence="1">
    <location>
        <begin position="1145"/>
        <end position="1172"/>
    </location>
</feature>
<dbReference type="GO" id="GO:0007166">
    <property type="term" value="P:cell surface receptor signaling pathway"/>
    <property type="evidence" value="ECO:0007669"/>
    <property type="project" value="InterPro"/>
</dbReference>
<dbReference type="Gene3D" id="1.20.930.20">
    <property type="entry name" value="Adaptor protein Cbl, N-terminal domain"/>
    <property type="match status" value="1"/>
</dbReference>
<feature type="region of interest" description="Disordered" evidence="1">
    <location>
        <begin position="1145"/>
        <end position="1173"/>
    </location>
</feature>
<dbReference type="AlphaFoldDB" id="A0A8H4AYR2"/>
<dbReference type="InterPro" id="IPR000719">
    <property type="entry name" value="Prot_kinase_dom"/>
</dbReference>
<evidence type="ECO:0000256" key="1">
    <source>
        <dbReference type="SAM" id="MobiDB-lite"/>
    </source>
</evidence>
<dbReference type="PROSITE" id="PS50011">
    <property type="entry name" value="PROTEIN_KINASE_DOM"/>
    <property type="match status" value="2"/>
</dbReference>
<dbReference type="EMBL" id="WTPW01000118">
    <property type="protein sequence ID" value="KAF0545747.1"/>
    <property type="molecule type" value="Genomic_DNA"/>
</dbReference>
<dbReference type="Gene3D" id="1.10.510.10">
    <property type="entry name" value="Transferase(Phosphotransferase) domain 1"/>
    <property type="match status" value="2"/>
</dbReference>
<organism evidence="3 4">
    <name type="scientific">Gigaspora margarita</name>
    <dbReference type="NCBI Taxonomy" id="4874"/>
    <lineage>
        <taxon>Eukaryota</taxon>
        <taxon>Fungi</taxon>
        <taxon>Fungi incertae sedis</taxon>
        <taxon>Mucoromycota</taxon>
        <taxon>Glomeromycotina</taxon>
        <taxon>Glomeromycetes</taxon>
        <taxon>Diversisporales</taxon>
        <taxon>Gigasporaceae</taxon>
        <taxon>Gigaspora</taxon>
    </lineage>
</organism>
<dbReference type="InterPro" id="IPR036537">
    <property type="entry name" value="Adaptor_Cbl_N_dom_sf"/>
</dbReference>
<dbReference type="InterPro" id="IPR011009">
    <property type="entry name" value="Kinase-like_dom_sf"/>
</dbReference>
<dbReference type="GO" id="GO:0004674">
    <property type="term" value="F:protein serine/threonine kinase activity"/>
    <property type="evidence" value="ECO:0007669"/>
    <property type="project" value="TreeGrafter"/>
</dbReference>
<dbReference type="InterPro" id="IPR001245">
    <property type="entry name" value="Ser-Thr/Tyr_kinase_cat_dom"/>
</dbReference>
<keyword evidence="3" id="KW-0418">Kinase</keyword>
<evidence type="ECO:0000313" key="4">
    <source>
        <dbReference type="Proteomes" id="UP000439903"/>
    </source>
</evidence>
<dbReference type="Proteomes" id="UP000439903">
    <property type="component" value="Unassembled WGS sequence"/>
</dbReference>
<dbReference type="InterPro" id="IPR006597">
    <property type="entry name" value="Sel1-like"/>
</dbReference>
<dbReference type="InterPro" id="IPR051681">
    <property type="entry name" value="Ser/Thr_Kinases-Pseudokinases"/>
</dbReference>
<gene>
    <name evidence="3" type="ORF">F8M41_002035</name>
</gene>
<dbReference type="SUPFAM" id="SSF56112">
    <property type="entry name" value="Protein kinase-like (PK-like)"/>
    <property type="match status" value="2"/>
</dbReference>
<feature type="domain" description="Protein kinase" evidence="2">
    <location>
        <begin position="27"/>
        <end position="277"/>
    </location>
</feature>
<accession>A0A8H4AYR2</accession>
<keyword evidence="3" id="KW-0808">Transferase</keyword>
<dbReference type="InterPro" id="IPR059179">
    <property type="entry name" value="MLKL-like_MCAfunc"/>
</dbReference>
<feature type="region of interest" description="Disordered" evidence="1">
    <location>
        <begin position="1192"/>
        <end position="1230"/>
    </location>
</feature>
<dbReference type="Pfam" id="PF07714">
    <property type="entry name" value="PK_Tyr_Ser-Thr"/>
    <property type="match status" value="2"/>
</dbReference>
<dbReference type="Gene3D" id="1.25.40.10">
    <property type="entry name" value="Tetratricopeptide repeat domain"/>
    <property type="match status" value="1"/>
</dbReference>
<evidence type="ECO:0000313" key="3">
    <source>
        <dbReference type="EMBL" id="KAF0545747.1"/>
    </source>
</evidence>
<comment type="caution">
    <text evidence="3">The sequence shown here is derived from an EMBL/GenBank/DDBJ whole genome shotgun (WGS) entry which is preliminary data.</text>
</comment>
<dbReference type="PANTHER" id="PTHR44329">
    <property type="entry name" value="SERINE/THREONINE-PROTEIN KINASE TNNI3K-RELATED"/>
    <property type="match status" value="1"/>
</dbReference>
<protein>
    <submittedName>
        <fullName evidence="3">Kinase-like protein</fullName>
    </submittedName>
</protein>
<dbReference type="SUPFAM" id="SSF81901">
    <property type="entry name" value="HCP-like"/>
    <property type="match status" value="1"/>
</dbReference>
<sequence>MEKVPGVNQVDETFSNVQIKYYEFSKFSNLEKVGTGAYKELYHAISESDDMIVALKLVDNKREKEVINEAKLQVKVNHHPNIIRFYGITEVMPSNYMLMFEFADNGTLCEYLHTKTLTWNDRFKLSHQIASAIKCLHSHNIVHGNLNSFNTLVHQDNIKISNFGLSNSLININQNPYFKPISLLAYKDITSLQNSVPDKKADIYSVGMLLWELSSGHPPFRNREVSSFFVDLVNDIKEDHVPGTPEKYIQIYTECWQSNRSRRPKIEEVANLLKKLMPSHYKSASVNERMTINDRESKHTIAEKYSKAKEQVKTYNLIFDKELIMHKEDNIIRNEHLSDFQLEHRDENKHLQEMQVDINLEERVNNKAIITHPSADDYIQPFIPLFNIAIEIVGKMITIYETAECSKKICSALLFRAEIAQTCIKHLQRKHQTNIKNFQSQEYYLTWVKFTNILRNIMIFSEEIAQLSWFRKYTNVNMVIDTFYTNIIEFEDTCYDLDLTIAIYSTKQREKEAQDIAYDILILKKSMDGMHSEIKTLTTEIAALNAARHFLKNATPEIIASNIPRKVYKILQINSEELFEPPLSKDNIRGSIVKKMFHGKEVACENVFDKTEKPFKFEILYLLGKSPYIITFYGLSVDNAMIIDWAEHGNLEELYTHYKINWPMKLQLAYNIFNGLVFMHQSGIHHYNIRCKNILITNKLEPKISIYRGYREKGFAYVNIDETFRWLAPERMKNPIPRYNNQSEMFSFGMLLWELCYQKIPYKGMDLTKILEHIKNKKRETLGIIFDPSPIPRELAIIIKSAWEEDPSVRPLDLELQLKFSELCNKYLYSNDSQNNIMLNNELHQNQNSTHLIPQSFNGSLFDVVSSRNDTINSYSSSISIQTLIPLEDGLRAHKKKNYKEAWKCFSDHANLENNIAKYWKGYYLTCGYCTEKDLNAARQLFKESADNGIDDAQLRYAFALIEDKRNLKVNEILIYMKMAADRGNSTALYNLGDIYWNGKLKVPVDKAKAEFYIKLAALKNQSRAAEFLEKIHNESKTKFVSREIEPDNSKTIAIFGASDNDDSKTIVIHEPIIIEQPENEILNIEESKDEMITEETKTEELMNEMITEETKFEEPEKEIIAKETNIEELKIITKETKTENEMILEESKTNKSKNEMIKVEGSNNKETKVEGSSKIIAGETGIKEVKDKITKETKVEESKHKNITEETRGKEQKNDQIIQDSEANKDSKE</sequence>
<feature type="domain" description="Protein kinase" evidence="2">
    <location>
        <begin position="553"/>
        <end position="828"/>
    </location>
</feature>
<dbReference type="SMART" id="SM00671">
    <property type="entry name" value="SEL1"/>
    <property type="match status" value="2"/>
</dbReference>
<keyword evidence="4" id="KW-1185">Reference proteome</keyword>
<reference evidence="3 4" key="1">
    <citation type="journal article" date="2019" name="Environ. Microbiol.">
        <title>At the nexus of three kingdoms: the genome of the mycorrhizal fungus Gigaspora margarita provides insights into plant, endobacterial and fungal interactions.</title>
        <authorList>
            <person name="Venice F."/>
            <person name="Ghignone S."/>
            <person name="Salvioli di Fossalunga A."/>
            <person name="Amselem J."/>
            <person name="Novero M."/>
            <person name="Xianan X."/>
            <person name="Sedzielewska Toro K."/>
            <person name="Morin E."/>
            <person name="Lipzen A."/>
            <person name="Grigoriev I.V."/>
            <person name="Henrissat B."/>
            <person name="Martin F.M."/>
            <person name="Bonfante P."/>
        </authorList>
    </citation>
    <scope>NUCLEOTIDE SEQUENCE [LARGE SCALE GENOMIC DNA]</scope>
    <source>
        <strain evidence="3 4">BEG34</strain>
    </source>
</reference>
<name>A0A8H4AYR2_GIGMA</name>
<dbReference type="CDD" id="cd21037">
    <property type="entry name" value="MLKL_NTD"/>
    <property type="match status" value="1"/>
</dbReference>